<protein>
    <submittedName>
        <fullName evidence="1">Uncharacterized protein</fullName>
    </submittedName>
</protein>
<dbReference type="EMBL" id="BONY01000022">
    <property type="protein sequence ID" value="GIH05817.1"/>
    <property type="molecule type" value="Genomic_DNA"/>
</dbReference>
<name>A0A8J3VH33_9ACTN</name>
<sequence length="160" mass="18279">MQYVRVEPTDVGYLMDPTAYLEELPRLAGLLPVGAQTFATDPQHYDFNSQRFIKNLKPERLTYGDTDEIAWLELHLRHNCWRHEEDLIIRYHGVQSVTVDPPRSEPDVTDLREVFLDEILPHEAGCSHEISCLGGSIVVTCADLEAAWVYADCPERQPNS</sequence>
<reference evidence="1" key="1">
    <citation type="submission" date="2021-01" db="EMBL/GenBank/DDBJ databases">
        <title>Whole genome shotgun sequence of Rhizocola hellebori NBRC 109834.</title>
        <authorList>
            <person name="Komaki H."/>
            <person name="Tamura T."/>
        </authorList>
    </citation>
    <scope>NUCLEOTIDE SEQUENCE</scope>
    <source>
        <strain evidence="1">NBRC 109834</strain>
    </source>
</reference>
<evidence type="ECO:0000313" key="1">
    <source>
        <dbReference type="EMBL" id="GIH05817.1"/>
    </source>
</evidence>
<comment type="caution">
    <text evidence="1">The sequence shown here is derived from an EMBL/GenBank/DDBJ whole genome shotgun (WGS) entry which is preliminary data.</text>
</comment>
<accession>A0A8J3VH33</accession>
<dbReference type="Proteomes" id="UP000612899">
    <property type="component" value="Unassembled WGS sequence"/>
</dbReference>
<dbReference type="AlphaFoldDB" id="A0A8J3VH33"/>
<proteinExistence type="predicted"/>
<organism evidence="1 2">
    <name type="scientific">Rhizocola hellebori</name>
    <dbReference type="NCBI Taxonomy" id="1392758"/>
    <lineage>
        <taxon>Bacteria</taxon>
        <taxon>Bacillati</taxon>
        <taxon>Actinomycetota</taxon>
        <taxon>Actinomycetes</taxon>
        <taxon>Micromonosporales</taxon>
        <taxon>Micromonosporaceae</taxon>
        <taxon>Rhizocola</taxon>
    </lineage>
</organism>
<keyword evidence="2" id="KW-1185">Reference proteome</keyword>
<evidence type="ECO:0000313" key="2">
    <source>
        <dbReference type="Proteomes" id="UP000612899"/>
    </source>
</evidence>
<gene>
    <name evidence="1" type="ORF">Rhe02_38840</name>
</gene>
<dbReference type="RefSeq" id="WP_203909657.1">
    <property type="nucleotide sequence ID" value="NZ_BONY01000022.1"/>
</dbReference>